<sequence length="62" mass="6675">MIEVQVSRVPFCKAGQPQEGKGEAAEVGKSARDFPAGTWYKISCTVTTSGALSSLVILNRFR</sequence>
<reference evidence="1" key="1">
    <citation type="submission" date="2019-11" db="EMBL/GenBank/DDBJ databases">
        <authorList>
            <person name="Feng L."/>
        </authorList>
    </citation>
    <scope>NUCLEOTIDE SEQUENCE</scope>
    <source>
        <strain evidence="1">BhanseniiLFYP23</strain>
    </source>
</reference>
<dbReference type="EMBL" id="CACRSY010000008">
    <property type="protein sequence ID" value="VYS94695.1"/>
    <property type="molecule type" value="Genomic_DNA"/>
</dbReference>
<name>A0A6N2ST67_BLAHA</name>
<gene>
    <name evidence="1" type="ORF">BHLFYP23_02193</name>
</gene>
<evidence type="ECO:0000313" key="1">
    <source>
        <dbReference type="EMBL" id="VYS94695.1"/>
    </source>
</evidence>
<protein>
    <submittedName>
        <fullName evidence="1">Uncharacterized protein</fullName>
    </submittedName>
</protein>
<proteinExistence type="predicted"/>
<accession>A0A6N2ST67</accession>
<dbReference type="AlphaFoldDB" id="A0A6N2ST67"/>
<organism evidence="1">
    <name type="scientific">Blautia hansenii</name>
    <name type="common">Ruminococcus hansenii</name>
    <dbReference type="NCBI Taxonomy" id="1322"/>
    <lineage>
        <taxon>Bacteria</taxon>
        <taxon>Bacillati</taxon>
        <taxon>Bacillota</taxon>
        <taxon>Clostridia</taxon>
        <taxon>Lachnospirales</taxon>
        <taxon>Lachnospiraceae</taxon>
        <taxon>Blautia</taxon>
    </lineage>
</organism>